<feature type="transmembrane region" description="Helical" evidence="2">
    <location>
        <begin position="263"/>
        <end position="284"/>
    </location>
</feature>
<dbReference type="GO" id="GO:0004016">
    <property type="term" value="F:adenylate cyclase activity"/>
    <property type="evidence" value="ECO:0007669"/>
    <property type="project" value="UniProtKB-ARBA"/>
</dbReference>
<name>A0A2P9HAT7_METED</name>
<dbReference type="Proteomes" id="UP000008070">
    <property type="component" value="Chromosome"/>
</dbReference>
<feature type="transmembrane region" description="Helical" evidence="2">
    <location>
        <begin position="129"/>
        <end position="148"/>
    </location>
</feature>
<dbReference type="PROSITE" id="PS50125">
    <property type="entry name" value="GUANYLATE_CYCLASE_2"/>
    <property type="match status" value="1"/>
</dbReference>
<dbReference type="PANTHER" id="PTHR43081:SF1">
    <property type="entry name" value="ADENYLATE CYCLASE, TERMINAL-DIFFERENTIATION SPECIFIC"/>
    <property type="match status" value="1"/>
</dbReference>
<feature type="transmembrane region" description="Helical" evidence="2">
    <location>
        <begin position="194"/>
        <end position="210"/>
    </location>
</feature>
<gene>
    <name evidence="4" type="ORF">METD_I4455</name>
</gene>
<keyword evidence="1" id="KW-0175">Coiled coil</keyword>
<feature type="transmembrane region" description="Helical" evidence="2">
    <location>
        <begin position="103"/>
        <end position="123"/>
    </location>
</feature>
<dbReference type="EMBL" id="FP103042">
    <property type="protein sequence ID" value="SPK02028.1"/>
    <property type="molecule type" value="Genomic_DNA"/>
</dbReference>
<evidence type="ECO:0000256" key="2">
    <source>
        <dbReference type="SAM" id="Phobius"/>
    </source>
</evidence>
<dbReference type="Gene3D" id="3.30.70.1230">
    <property type="entry name" value="Nucleotide cyclase"/>
    <property type="match status" value="1"/>
</dbReference>
<evidence type="ECO:0000313" key="5">
    <source>
        <dbReference type="Proteomes" id="UP000008070"/>
    </source>
</evidence>
<dbReference type="InterPro" id="IPR050697">
    <property type="entry name" value="Adenylyl/Guanylyl_Cyclase_3/4"/>
</dbReference>
<feature type="transmembrane region" description="Helical" evidence="2">
    <location>
        <begin position="155"/>
        <end position="174"/>
    </location>
</feature>
<feature type="coiled-coil region" evidence="1">
    <location>
        <begin position="283"/>
        <end position="310"/>
    </location>
</feature>
<dbReference type="Pfam" id="PF00211">
    <property type="entry name" value="Guanylate_cyc"/>
    <property type="match status" value="1"/>
</dbReference>
<keyword evidence="2" id="KW-0472">Membrane</keyword>
<keyword evidence="2" id="KW-0812">Transmembrane</keyword>
<dbReference type="GO" id="GO:0035556">
    <property type="term" value="P:intracellular signal transduction"/>
    <property type="evidence" value="ECO:0007669"/>
    <property type="project" value="InterPro"/>
</dbReference>
<dbReference type="SMART" id="SM00044">
    <property type="entry name" value="CYCc"/>
    <property type="match status" value="1"/>
</dbReference>
<evidence type="ECO:0000313" key="4">
    <source>
        <dbReference type="EMBL" id="SPK02028.1"/>
    </source>
</evidence>
<dbReference type="PANTHER" id="PTHR43081">
    <property type="entry name" value="ADENYLATE CYCLASE, TERMINAL-DIFFERENTIATION SPECIFIC-RELATED"/>
    <property type="match status" value="1"/>
</dbReference>
<evidence type="ECO:0000256" key="1">
    <source>
        <dbReference type="SAM" id="Coils"/>
    </source>
</evidence>
<keyword evidence="2" id="KW-1133">Transmembrane helix</keyword>
<dbReference type="CDD" id="cd07302">
    <property type="entry name" value="CHD"/>
    <property type="match status" value="1"/>
</dbReference>
<dbReference type="SUPFAM" id="SSF55073">
    <property type="entry name" value="Nucleotide cyclase"/>
    <property type="match status" value="1"/>
</dbReference>
<sequence>MTSTADGVCPAERNLLGLNDIGTAVSDHRSMSQVRRAPRPCSARRVKTVSVGNLVSTMKLSTGTRLMRSLARGELWARSPDAGTLGRRVAAALTEERQRSGRLGAHALTLAYVSIAIWCALVHPWPGAFFYLGLVAGFILLALAWRRLSLRPMPSLMILGFVLANAALLTATLLVPNPFEPPPWPIQMKLRPPAFPFFLMLVAWSTFALSPRLVVGSGLIVVVTWSVGIGIVALRPDAQLGFGLPGADPTALAHYLDPTFIDAAAWATSVFTACLITGILAVVVHHTQKLVAAQARVERARDNLARHVSANLVEELAELDEPFGPPRIQDAAILFADVIGFTGLCEGRSPQAVMAMLRGFHERMAGCVFAAGGTLDKFVGDSVMATFGTPKPGPRDATNALACARKMLASLDAWNNERRANDEPVLHIGIGLHFGPVVLGNVGHEQRLEYAVLGDTVNVASRLEALSRDLQTSLVISHTLIEQIRLEVGECTVVGMQRHAPVVVRGREQATDVWILAERVCKACPPISETEVTTAA</sequence>
<dbReference type="InterPro" id="IPR001054">
    <property type="entry name" value="A/G_cyclase"/>
</dbReference>
<evidence type="ECO:0000259" key="3">
    <source>
        <dbReference type="PROSITE" id="PS50125"/>
    </source>
</evidence>
<feature type="domain" description="Guanylate cyclase" evidence="3">
    <location>
        <begin position="332"/>
        <end position="464"/>
    </location>
</feature>
<reference evidence="5" key="1">
    <citation type="journal article" date="2009" name="PLoS ONE">
        <title>Methylobacterium genome sequences: a reference blueprint to investigate microbial metabolism of C1 compounds from natural and industrial sources.</title>
        <authorList>
            <person name="Vuilleumier S."/>
            <person name="Chistoserdova L."/>
            <person name="Lee M.-C."/>
            <person name="Bringel F."/>
            <person name="Lajus A."/>
            <person name="Zhou Y."/>
            <person name="Gourion B."/>
            <person name="Barbe V."/>
            <person name="Chang J."/>
            <person name="Cruveiller S."/>
            <person name="Dossat C."/>
            <person name="Gillett W."/>
            <person name="Gruffaz C."/>
            <person name="Haugen E."/>
            <person name="Hourcade E."/>
            <person name="Levy R."/>
            <person name="Mangenot S."/>
            <person name="Muller E."/>
            <person name="Nadalig T."/>
            <person name="Pagni M."/>
            <person name="Penny C."/>
            <person name="Peyraud R."/>
            <person name="Robinson D.G."/>
            <person name="Roche D."/>
            <person name="Rouy Z."/>
            <person name="Saenampechek C."/>
            <person name="Salvignol G."/>
            <person name="Vallenet D."/>
            <person name="Wu Z."/>
            <person name="Marx C.J."/>
            <person name="Vorholt J.A."/>
            <person name="Olson M.V."/>
            <person name="Kaul R."/>
            <person name="Weissenbach J."/>
            <person name="Medigue C."/>
            <person name="Lidstrom M.E."/>
        </authorList>
    </citation>
    <scope>NUCLEOTIDE SEQUENCE [LARGE SCALE GENOMIC DNA]</scope>
    <source>
        <strain evidence="5">DSM 6343 / CIP 106787 / DM4</strain>
    </source>
</reference>
<feature type="transmembrane region" description="Helical" evidence="2">
    <location>
        <begin position="217"/>
        <end position="234"/>
    </location>
</feature>
<dbReference type="AlphaFoldDB" id="A0A2P9HAT7"/>
<protein>
    <submittedName>
        <fullName evidence="4">Adenylate/guanylate cyclase</fullName>
    </submittedName>
</protein>
<dbReference type="InterPro" id="IPR029787">
    <property type="entry name" value="Nucleotide_cyclase"/>
</dbReference>
<accession>A0A2P9HAT7</accession>
<dbReference type="GO" id="GO:0009190">
    <property type="term" value="P:cyclic nucleotide biosynthetic process"/>
    <property type="evidence" value="ECO:0007669"/>
    <property type="project" value="InterPro"/>
</dbReference>
<organism evidence="4 5">
    <name type="scientific">Methylorubrum extorquens (strain DSM 6343 / CIP 106787 / DM4)</name>
    <name type="common">Methylobacterium extorquens</name>
    <dbReference type="NCBI Taxonomy" id="661410"/>
    <lineage>
        <taxon>Bacteria</taxon>
        <taxon>Pseudomonadati</taxon>
        <taxon>Pseudomonadota</taxon>
        <taxon>Alphaproteobacteria</taxon>
        <taxon>Hyphomicrobiales</taxon>
        <taxon>Methylobacteriaceae</taxon>
        <taxon>Methylorubrum</taxon>
    </lineage>
</organism>
<proteinExistence type="predicted"/>